<comment type="caution">
    <text evidence="8">The sequence shown here is derived from an EMBL/GenBank/DDBJ whole genome shotgun (WGS) entry which is preliminary data.</text>
</comment>
<dbReference type="InterPro" id="IPR006118">
    <property type="entry name" value="Recombinase_CS"/>
</dbReference>
<accession>A0A433ZZW9</accession>
<evidence type="ECO:0000256" key="5">
    <source>
        <dbReference type="PROSITE-ProRule" id="PRU10137"/>
    </source>
</evidence>
<proteinExistence type="predicted"/>
<feature type="non-terminal residue" evidence="8">
    <location>
        <position position="99"/>
    </location>
</feature>
<dbReference type="Gene3D" id="3.40.50.1390">
    <property type="entry name" value="Resolvase, N-terminal catalytic domain"/>
    <property type="match status" value="1"/>
</dbReference>
<keyword evidence="3" id="KW-0233">DNA recombination</keyword>
<dbReference type="SUPFAM" id="SSF53041">
    <property type="entry name" value="Resolvase-like"/>
    <property type="match status" value="1"/>
</dbReference>
<dbReference type="GO" id="GO:0015074">
    <property type="term" value="P:DNA integration"/>
    <property type="evidence" value="ECO:0007669"/>
    <property type="project" value="UniProtKB-KW"/>
</dbReference>
<dbReference type="EMBL" id="QWDM01000062">
    <property type="protein sequence ID" value="RUT67678.1"/>
    <property type="molecule type" value="Genomic_DNA"/>
</dbReference>
<evidence type="ECO:0000256" key="4">
    <source>
        <dbReference type="PIRSR" id="PIRSR606118-50"/>
    </source>
</evidence>
<keyword evidence="1" id="KW-0229">DNA integration</keyword>
<evidence type="ECO:0000256" key="1">
    <source>
        <dbReference type="ARBA" id="ARBA00022908"/>
    </source>
</evidence>
<dbReference type="SMART" id="SM00857">
    <property type="entry name" value="Resolvase"/>
    <property type="match status" value="1"/>
</dbReference>
<reference evidence="8" key="1">
    <citation type="journal article" date="2018" name="Syst. Appl. Microbiol.">
        <title>Flavobacterium circumlabens sp. nov. and Flavobacterium cupreum sp. nov., two psychrotrophic species isolated from Antarctic environmental samples.</title>
        <authorList>
            <person name="Kralova S."/>
            <person name="Busse H.J."/>
            <person name="Svec P."/>
            <person name="Maslanova I."/>
            <person name="Stankova E."/>
            <person name="Bartak M."/>
            <person name="Sedlacek I."/>
        </authorList>
    </citation>
    <scope>NUCLEOTIDE SEQUENCE [LARGE SCALE GENOMIC DNA]</scope>
    <source>
        <strain evidence="8">CCM 8825</strain>
    </source>
</reference>
<keyword evidence="9" id="KW-1185">Reference proteome</keyword>
<dbReference type="PROSITE" id="PS00397">
    <property type="entry name" value="RECOMBINASES_1"/>
    <property type="match status" value="1"/>
</dbReference>
<dbReference type="RefSeq" id="WP_134737800.1">
    <property type="nucleotide sequence ID" value="NZ_QWDM01000061.1"/>
</dbReference>
<dbReference type="CDD" id="cd00338">
    <property type="entry name" value="Ser_Recombinase"/>
    <property type="match status" value="1"/>
</dbReference>
<dbReference type="PANTHER" id="PTHR30461">
    <property type="entry name" value="DNA-INVERTASE FROM LAMBDOID PROPHAGE"/>
    <property type="match status" value="1"/>
</dbReference>
<evidence type="ECO:0000313" key="8">
    <source>
        <dbReference type="EMBL" id="RUT67680.1"/>
    </source>
</evidence>
<dbReference type="AlphaFoldDB" id="A0A433ZZW9"/>
<feature type="domain" description="Resolvase/invertase-type recombinase catalytic" evidence="6">
    <location>
        <begin position="4"/>
        <end position="99"/>
    </location>
</feature>
<name>A0A433ZZW9_9FLAO</name>
<evidence type="ECO:0000259" key="6">
    <source>
        <dbReference type="PROSITE" id="PS51736"/>
    </source>
</evidence>
<reference evidence="9" key="2">
    <citation type="journal article" date="2019" name="Syst. Appl. Microbiol.">
        <title>Flavobacterium circumlabens sp. nov. and Flavobacterium cupreum sp. nov., two psychrotrophic species isolated from Antarctic environmental samples.</title>
        <authorList>
            <person name="Kralova S."/>
            <person name="Busse H.-J."/>
            <person name="Svec P."/>
            <person name="Maslanova I."/>
            <person name="Stankova E."/>
            <person name="Bartak M."/>
            <person name="Sedlacek I."/>
        </authorList>
    </citation>
    <scope>NUCLEOTIDE SEQUENCE [LARGE SCALE GENOMIC DNA]</scope>
    <source>
        <strain evidence="9">CCM 8825</strain>
    </source>
</reference>
<evidence type="ECO:0000256" key="3">
    <source>
        <dbReference type="ARBA" id="ARBA00023172"/>
    </source>
</evidence>
<dbReference type="EMBL" id="QWDM01000061">
    <property type="protein sequence ID" value="RUT67680.1"/>
    <property type="molecule type" value="Genomic_DNA"/>
</dbReference>
<dbReference type="GO" id="GO:0000150">
    <property type="term" value="F:DNA strand exchange activity"/>
    <property type="evidence" value="ECO:0007669"/>
    <property type="project" value="InterPro"/>
</dbReference>
<keyword evidence="2" id="KW-0238">DNA-binding</keyword>
<organism evidence="8 9">
    <name type="scientific">Flavobacterium cupreum</name>
    <dbReference type="NCBI Taxonomy" id="2133766"/>
    <lineage>
        <taxon>Bacteria</taxon>
        <taxon>Pseudomonadati</taxon>
        <taxon>Bacteroidota</taxon>
        <taxon>Flavobacteriia</taxon>
        <taxon>Flavobacteriales</taxon>
        <taxon>Flavobacteriaceae</taxon>
        <taxon>Flavobacterium</taxon>
    </lineage>
</organism>
<dbReference type="PROSITE" id="PS51736">
    <property type="entry name" value="RECOMBINASES_3"/>
    <property type="match status" value="1"/>
</dbReference>
<dbReference type="PANTHER" id="PTHR30461:SF23">
    <property type="entry name" value="DNA RECOMBINASE-RELATED"/>
    <property type="match status" value="1"/>
</dbReference>
<dbReference type="InterPro" id="IPR006119">
    <property type="entry name" value="Resolv_N"/>
</dbReference>
<sequence>MKMIADLYVRVSTDEQADRGYSQRNQEEVLRKYCEINSIEIRDVIYEDHSAKTFNRPKWNKLLQNLKKHKNKIDLVLFTKWDRFSRNAGDAYQMINILR</sequence>
<evidence type="ECO:0000256" key="2">
    <source>
        <dbReference type="ARBA" id="ARBA00023125"/>
    </source>
</evidence>
<protein>
    <submittedName>
        <fullName evidence="8">Recombinase family protein</fullName>
    </submittedName>
</protein>
<dbReference type="Proteomes" id="UP000288102">
    <property type="component" value="Unassembled WGS sequence"/>
</dbReference>
<dbReference type="InterPro" id="IPR050639">
    <property type="entry name" value="SSR_resolvase"/>
</dbReference>
<gene>
    <name evidence="8" type="ORF">D0817_25170</name>
    <name evidence="7" type="ORF">D0817_25180</name>
</gene>
<feature type="active site" description="O-(5'-phospho-DNA)-serine intermediate" evidence="4 5">
    <location>
        <position position="12"/>
    </location>
</feature>
<dbReference type="GO" id="GO:0003677">
    <property type="term" value="F:DNA binding"/>
    <property type="evidence" value="ECO:0007669"/>
    <property type="project" value="UniProtKB-KW"/>
</dbReference>
<dbReference type="InterPro" id="IPR036162">
    <property type="entry name" value="Resolvase-like_N_sf"/>
</dbReference>
<evidence type="ECO:0000313" key="9">
    <source>
        <dbReference type="Proteomes" id="UP000288102"/>
    </source>
</evidence>
<dbReference type="Pfam" id="PF00239">
    <property type="entry name" value="Resolvase"/>
    <property type="match status" value="1"/>
</dbReference>
<evidence type="ECO:0000313" key="7">
    <source>
        <dbReference type="EMBL" id="RUT67678.1"/>
    </source>
</evidence>